<name>A0A9P0MSB3_NEZVI</name>
<protein>
    <submittedName>
        <fullName evidence="1">Uncharacterized protein</fullName>
    </submittedName>
</protein>
<organism evidence="1 2">
    <name type="scientific">Nezara viridula</name>
    <name type="common">Southern green stink bug</name>
    <name type="synonym">Cimex viridulus</name>
    <dbReference type="NCBI Taxonomy" id="85310"/>
    <lineage>
        <taxon>Eukaryota</taxon>
        <taxon>Metazoa</taxon>
        <taxon>Ecdysozoa</taxon>
        <taxon>Arthropoda</taxon>
        <taxon>Hexapoda</taxon>
        <taxon>Insecta</taxon>
        <taxon>Pterygota</taxon>
        <taxon>Neoptera</taxon>
        <taxon>Paraneoptera</taxon>
        <taxon>Hemiptera</taxon>
        <taxon>Heteroptera</taxon>
        <taxon>Panheteroptera</taxon>
        <taxon>Pentatomomorpha</taxon>
        <taxon>Pentatomoidea</taxon>
        <taxon>Pentatomidae</taxon>
        <taxon>Pentatominae</taxon>
        <taxon>Nezara</taxon>
    </lineage>
</organism>
<dbReference type="EMBL" id="OV725081">
    <property type="protein sequence ID" value="CAH1403164.1"/>
    <property type="molecule type" value="Genomic_DNA"/>
</dbReference>
<dbReference type="AlphaFoldDB" id="A0A9P0MSB3"/>
<evidence type="ECO:0000313" key="2">
    <source>
        <dbReference type="Proteomes" id="UP001152798"/>
    </source>
</evidence>
<accession>A0A9P0MSB3</accession>
<dbReference type="Proteomes" id="UP001152798">
    <property type="component" value="Chromosome 5"/>
</dbReference>
<keyword evidence="2" id="KW-1185">Reference proteome</keyword>
<sequence length="693" mass="77959">MQGSKLLSTLFYEFPPCQKLYVFKAPEFYIVFGVVSKSIYVAKLSHDEVTKTDISRKKYEGEAIEHDRIIMGILEFGMKYYMIDQLGSLFTISEDVGNESGVDYDIFEDSPEKQDKWALKDRKDILNGQEVKSFCFTDTQLGLLVNSLEKLSLEIIDFHEDFQIVKSITIRSPGITAEKKHYNLLWMPAGESIKEFVKNWFLSFKGNDGLFVVSMPEGNILAIDPNATSSEFLYTWPFPALISHWTPFEEGSSDGTLVFVTEGNCVVKLSQFGEVTNEFLPIDDNAKAALIKKDLLYVSDWSHTVKFYTNDSGPKSVALSVKGVLCFGSCGKDTTLALSKNGELYIVYDTYLPPENEVILPESSLTALLMEETVKLEKVNKDLLECDSYIAAINLAIKKIPFSITAQVIYARKLNYTICVSLRCLQDGITIQKKDGWNLFLSLTAGPDVITLSHKMRTDLTGGNVLTDVFSFSAQQPIADLYVRAKLIYNSIPKFAKFIPAINIGEVFLDPSYFLQPAIEVELSEVESHPSLEKILEKGSDSEMEKQDIAESEIGKKKEIKIIVEYRDTLVGGTIFKWLLDHSKPLWRSSLWSSCSETKKLEVAILGHVVALEDCGSHMVISGKDIHSCYALKRALLSSLPGAKELSLPVESMKQLEIFERTADLYLHESPSIEELEKLRENFRKSISSHLKA</sequence>
<gene>
    <name evidence="1" type="ORF">NEZAVI_LOCUS11818</name>
</gene>
<dbReference type="OrthoDB" id="6605170at2759"/>
<evidence type="ECO:0000313" key="1">
    <source>
        <dbReference type="EMBL" id="CAH1403164.1"/>
    </source>
</evidence>
<reference evidence="1" key="1">
    <citation type="submission" date="2022-01" db="EMBL/GenBank/DDBJ databases">
        <authorList>
            <person name="King R."/>
        </authorList>
    </citation>
    <scope>NUCLEOTIDE SEQUENCE</scope>
</reference>
<proteinExistence type="predicted"/>